<dbReference type="EC" id="4.3.1.19" evidence="7"/>
<dbReference type="InterPro" id="IPR001926">
    <property type="entry name" value="TrpB-like_PALP"/>
</dbReference>
<dbReference type="InterPro" id="IPR050147">
    <property type="entry name" value="Ser/Thr_Dehydratase"/>
</dbReference>
<dbReference type="GO" id="GO:0004794">
    <property type="term" value="F:threonine deaminase activity"/>
    <property type="evidence" value="ECO:0007669"/>
    <property type="project" value="UniProtKB-EC"/>
</dbReference>
<evidence type="ECO:0000256" key="1">
    <source>
        <dbReference type="ARBA" id="ARBA00001933"/>
    </source>
</evidence>
<comment type="similarity">
    <text evidence="2">Belongs to the serine/threonine dehydratase family.</text>
</comment>
<comment type="catalytic activity">
    <reaction evidence="5">
        <text>L-serine = pyruvate + NH4(+)</text>
        <dbReference type="Rhea" id="RHEA:19169"/>
        <dbReference type="ChEBI" id="CHEBI:15361"/>
        <dbReference type="ChEBI" id="CHEBI:28938"/>
        <dbReference type="ChEBI" id="CHEBI:33384"/>
        <dbReference type="EC" id="4.3.1.17"/>
    </reaction>
</comment>
<feature type="domain" description="ACT" evidence="6">
    <location>
        <begin position="329"/>
        <end position="406"/>
    </location>
</feature>
<accession>A0ABV7D1S5</accession>
<dbReference type="SUPFAM" id="SSF53686">
    <property type="entry name" value="Tryptophan synthase beta subunit-like PLP-dependent enzymes"/>
    <property type="match status" value="1"/>
</dbReference>
<keyword evidence="3" id="KW-0663">Pyridoxal phosphate</keyword>
<evidence type="ECO:0000256" key="2">
    <source>
        <dbReference type="ARBA" id="ARBA00010869"/>
    </source>
</evidence>
<dbReference type="InterPro" id="IPR036052">
    <property type="entry name" value="TrpB-like_PALP_sf"/>
</dbReference>
<dbReference type="Proteomes" id="UP001595444">
    <property type="component" value="Unassembled WGS sequence"/>
</dbReference>
<name>A0ABV7D1S5_9PROT</name>
<evidence type="ECO:0000313" key="7">
    <source>
        <dbReference type="EMBL" id="MFC3050885.1"/>
    </source>
</evidence>
<dbReference type="NCBIfam" id="TIGR01127">
    <property type="entry name" value="ilvA_1Cterm"/>
    <property type="match status" value="1"/>
</dbReference>
<evidence type="ECO:0000313" key="8">
    <source>
        <dbReference type="Proteomes" id="UP001595444"/>
    </source>
</evidence>
<dbReference type="RefSeq" id="WP_194212410.1">
    <property type="nucleotide sequence ID" value="NZ_CP061205.1"/>
</dbReference>
<dbReference type="CDD" id="cd01562">
    <property type="entry name" value="Thr-dehyd"/>
    <property type="match status" value="1"/>
</dbReference>
<organism evidence="7 8">
    <name type="scientific">Kordiimonas pumila</name>
    <dbReference type="NCBI Taxonomy" id="2161677"/>
    <lineage>
        <taxon>Bacteria</taxon>
        <taxon>Pseudomonadati</taxon>
        <taxon>Pseudomonadota</taxon>
        <taxon>Alphaproteobacteria</taxon>
        <taxon>Kordiimonadales</taxon>
        <taxon>Kordiimonadaceae</taxon>
        <taxon>Kordiimonas</taxon>
    </lineage>
</organism>
<evidence type="ECO:0000259" key="6">
    <source>
        <dbReference type="PROSITE" id="PS51671"/>
    </source>
</evidence>
<dbReference type="InterPro" id="IPR044561">
    <property type="entry name" value="ACT_ThrD-II-like"/>
</dbReference>
<dbReference type="Gene3D" id="3.40.50.1100">
    <property type="match status" value="2"/>
</dbReference>
<proteinExistence type="inferred from homology"/>
<gene>
    <name evidence="7" type="ORF">ACFOKA_03090</name>
</gene>
<dbReference type="PANTHER" id="PTHR48078:SF6">
    <property type="entry name" value="L-THREONINE DEHYDRATASE CATABOLIC TDCB"/>
    <property type="match status" value="1"/>
</dbReference>
<keyword evidence="4 7" id="KW-0456">Lyase</keyword>
<protein>
    <submittedName>
        <fullName evidence="7">Threonine ammonia-lyase</fullName>
        <ecNumber evidence="7">4.3.1.19</ecNumber>
    </submittedName>
</protein>
<comment type="caution">
    <text evidence="7">The sequence shown here is derived from an EMBL/GenBank/DDBJ whole genome shotgun (WGS) entry which is preliminary data.</text>
</comment>
<dbReference type="Pfam" id="PF00291">
    <property type="entry name" value="PALP"/>
    <property type="match status" value="1"/>
</dbReference>
<dbReference type="CDD" id="cd04886">
    <property type="entry name" value="ACT_ThrD-II-like"/>
    <property type="match status" value="1"/>
</dbReference>
<dbReference type="Pfam" id="PF01842">
    <property type="entry name" value="ACT"/>
    <property type="match status" value="1"/>
</dbReference>
<evidence type="ECO:0000256" key="5">
    <source>
        <dbReference type="ARBA" id="ARBA00049406"/>
    </source>
</evidence>
<evidence type="ECO:0000256" key="3">
    <source>
        <dbReference type="ARBA" id="ARBA00022898"/>
    </source>
</evidence>
<dbReference type="EMBL" id="JBHRSL010000002">
    <property type="protein sequence ID" value="MFC3050885.1"/>
    <property type="molecule type" value="Genomic_DNA"/>
</dbReference>
<comment type="cofactor">
    <cofactor evidence="1">
        <name>pyridoxal 5'-phosphate</name>
        <dbReference type="ChEBI" id="CHEBI:597326"/>
    </cofactor>
</comment>
<dbReference type="InterPro" id="IPR005789">
    <property type="entry name" value="Thr_deHydtase_catblc"/>
</dbReference>
<reference evidence="8" key="1">
    <citation type="journal article" date="2019" name="Int. J. Syst. Evol. Microbiol.">
        <title>The Global Catalogue of Microorganisms (GCM) 10K type strain sequencing project: providing services to taxonomists for standard genome sequencing and annotation.</title>
        <authorList>
            <consortium name="The Broad Institute Genomics Platform"/>
            <consortium name="The Broad Institute Genome Sequencing Center for Infectious Disease"/>
            <person name="Wu L."/>
            <person name="Ma J."/>
        </authorList>
    </citation>
    <scope>NUCLEOTIDE SEQUENCE [LARGE SCALE GENOMIC DNA]</scope>
    <source>
        <strain evidence="8">KCTC 62164</strain>
    </source>
</reference>
<keyword evidence="8" id="KW-1185">Reference proteome</keyword>
<dbReference type="Gene3D" id="3.30.70.260">
    <property type="match status" value="1"/>
</dbReference>
<dbReference type="InterPro" id="IPR002912">
    <property type="entry name" value="ACT_dom"/>
</dbReference>
<dbReference type="NCBIfam" id="NF005600">
    <property type="entry name" value="PRK07334.1"/>
    <property type="match status" value="1"/>
</dbReference>
<evidence type="ECO:0000256" key="4">
    <source>
        <dbReference type="ARBA" id="ARBA00023239"/>
    </source>
</evidence>
<dbReference type="PROSITE" id="PS51671">
    <property type="entry name" value="ACT"/>
    <property type="match status" value="1"/>
</dbReference>
<dbReference type="PANTHER" id="PTHR48078">
    <property type="entry name" value="THREONINE DEHYDRATASE, MITOCHONDRIAL-RELATED"/>
    <property type="match status" value="1"/>
</dbReference>
<sequence length="406" mass="43378">MDEQLLPISAQDVRNAAERIKGAVIHTPTNHSKTLSAITGADLYLKFEIFQFTAAYKERGALNRLLSLPQGTKGVIAASAGNHAQGISYHAGRLGIPATIVMPEGTPFNKVKRTEELGARVVLKGSDFEAATKFAYELANTENLTFIHPFDDTLVMAGQGTVGLEMLEDVPDLDTLVVPIGGGGLISGIATIAKSINPNIRIVGVQTEAFPAMKETIDGLSLDGNNISIAEGIAVNNPGEKTRVVVKELVDEIVTVTERQIEAAIVAIMEIEKVIVEGAGAISLGAVMQYPEKFEGRKVGMVLSGGNIDSRLLASAIMRGMARDGRLARLRITMMDQPGALAKVTAIVATVGANVIEMRHHREFGAISLKQTEMELVIEAKDQEHAMRLVTALEAGGFKVDYAKTV</sequence>